<proteinExistence type="inferred from homology"/>
<dbReference type="GO" id="GO:0005524">
    <property type="term" value="F:ATP binding"/>
    <property type="evidence" value="ECO:0007669"/>
    <property type="project" value="UniProtKB-KW"/>
</dbReference>
<dbReference type="FunFam" id="3.30.70.1620:FF:000003">
    <property type="entry name" value="Structural maintenance of chromosomes 4"/>
    <property type="match status" value="1"/>
</dbReference>
<keyword evidence="7 12" id="KW-0175">Coiled coil</keyword>
<evidence type="ECO:0000256" key="9">
    <source>
        <dbReference type="ARBA" id="ARBA00023242"/>
    </source>
</evidence>
<evidence type="ECO:0000256" key="2">
    <source>
        <dbReference type="ARBA" id="ARBA00006005"/>
    </source>
</evidence>
<keyword evidence="5" id="KW-0498">Mitosis</keyword>
<dbReference type="InterPro" id="IPR010935">
    <property type="entry name" value="SMC_hinge"/>
</dbReference>
<dbReference type="GO" id="GO:0051301">
    <property type="term" value="P:cell division"/>
    <property type="evidence" value="ECO:0007669"/>
    <property type="project" value="UniProtKB-KW"/>
</dbReference>
<dbReference type="OrthoDB" id="5575062at2759"/>
<evidence type="ECO:0000256" key="6">
    <source>
        <dbReference type="ARBA" id="ARBA00022840"/>
    </source>
</evidence>
<feature type="coiled-coil region" evidence="12">
    <location>
        <begin position="602"/>
        <end position="657"/>
    </location>
</feature>
<evidence type="ECO:0000256" key="5">
    <source>
        <dbReference type="ARBA" id="ARBA00022776"/>
    </source>
</evidence>
<dbReference type="PANTHER" id="PTHR18937:SF172">
    <property type="entry name" value="STRUCTURAL MAINTENANCE OF CHROMOSOMES PROTEIN"/>
    <property type="match status" value="1"/>
</dbReference>
<dbReference type="GO" id="GO:0000796">
    <property type="term" value="C:condensin complex"/>
    <property type="evidence" value="ECO:0007669"/>
    <property type="project" value="TreeGrafter"/>
</dbReference>
<dbReference type="FunFam" id="3.40.50.300:FF:000481">
    <property type="entry name" value="Structural maintenance of chromosomes 4"/>
    <property type="match status" value="1"/>
</dbReference>
<dbReference type="InterPro" id="IPR036277">
    <property type="entry name" value="SMC_hinge_sf"/>
</dbReference>
<keyword evidence="9 11" id="KW-0539">Nucleus</keyword>
<feature type="compositionally biased region" description="Basic and acidic residues" evidence="13">
    <location>
        <begin position="481"/>
        <end position="500"/>
    </location>
</feature>
<keyword evidence="16" id="KW-1185">Reference proteome</keyword>
<comment type="subcellular location">
    <subcellularLocation>
        <location evidence="1 11">Nucleus</location>
    </subcellularLocation>
</comment>
<evidence type="ECO:0000259" key="14">
    <source>
        <dbReference type="SMART" id="SM00968"/>
    </source>
</evidence>
<gene>
    <name evidence="15" type="ORF">INT44_004002</name>
</gene>
<dbReference type="Gene3D" id="3.30.70.1620">
    <property type="match status" value="1"/>
</dbReference>
<evidence type="ECO:0000256" key="10">
    <source>
        <dbReference type="ARBA" id="ARBA00023306"/>
    </source>
</evidence>
<dbReference type="Gene3D" id="3.40.50.300">
    <property type="entry name" value="P-loop containing nucleotide triphosphate hydrolases"/>
    <property type="match status" value="2"/>
</dbReference>
<evidence type="ECO:0000256" key="11">
    <source>
        <dbReference type="PIRNR" id="PIRNR005719"/>
    </source>
</evidence>
<dbReference type="SMART" id="SM00968">
    <property type="entry name" value="SMC_hinge"/>
    <property type="match status" value="1"/>
</dbReference>
<dbReference type="SUPFAM" id="SSF52540">
    <property type="entry name" value="P-loop containing nucleoside triphosphate hydrolases"/>
    <property type="match status" value="2"/>
</dbReference>
<dbReference type="SUPFAM" id="SSF75553">
    <property type="entry name" value="Smc hinge domain"/>
    <property type="match status" value="1"/>
</dbReference>
<dbReference type="FunFam" id="3.40.50.300:FF:000585">
    <property type="entry name" value="Structural maintenance of chromosomes 4"/>
    <property type="match status" value="1"/>
</dbReference>
<dbReference type="Pfam" id="PF02463">
    <property type="entry name" value="SMC_N"/>
    <property type="match status" value="1"/>
</dbReference>
<dbReference type="Proteomes" id="UP000612746">
    <property type="component" value="Unassembled WGS sequence"/>
</dbReference>
<keyword evidence="3" id="KW-0132">Cell division</keyword>
<sequence>MVQPAYKRRAIDDSPESDFQQLEGLEIVEANKEVAVPDSHCVHEQNDSGLPELQTTMSAEVSTETKITVTVSKVEVESQTNSQLLAVQDNISEPPKTPQRQLSSQPPATPRSQRTQRMASDFSNRSELKNSPTPEEEIKPRMVMTRMVLNNFKSYAGRQNIGPFHKSFSAVVGPNGSGKSNVIDALLFVFGYRANKMRQGKLSELIHNSASYPDLDMCSVEVHFQEIYDKPGSEEYTVVDNSQLIVSRQAFRNNNSKYYINSKTSSFTEVTTLLKERGIDLDHKRFLILQGEVESIALMKPKAKDGHDEGLLEYLEDIVGTTKYKDAIEKSNVELDRLNDERTEKLNRVKYVEKEKNSLEAKKIEAENYLRNENELARKKNQLYQMHLMEANENVEISKRAVNDLLERMAAEEQKHSSIKEEVKVLDKKYQKTKKEYELAEKETSAINSKLAKFERDDVQLQERKKHLTNKQKKLNTALAADKHSQSDAENRMKNSTDEIENRKKELEDLEEQLQVEEKELDIINQELKGKTDVYVQEIEEHQLALAPWTEKINEKKHIVDVKKSERDIFSERITAGKKAVESGEQELASIDESQKSKQSQFKELKVSIQDIQQDLGKLEKKIQTFEPQERTIRLSLSGARQKADEARAVMQQSQSRGKVLDGLMRLRDSGDVKGIQDRLGNLGVIDDKYDIAISTACPALENIVVDNVETGQKCIEYLRKNNLGRAVFTLLDQTGNKDMGRIQTPENVPRLFDLVRPKEARFAAAFYSVMQDTLVADNVQQANRIAYGRRRWRVVTLDGKLIEKSGAMTGGGSRPQRGAMSSTFKRDDITPEMVANLERERDKLDKELRSLLDKRRATESNLNEKKENLPRMQMDVEKLDMELKSLDKRKNDTRKRLVELRANARPDPANVKRHEQIQSEIEELTAEVDHLKEQTAQLEDTIKELHRKIMEAGGIKLRFQKAKVDGVKEQIDLLNDRITKSIVSKSKAEKDAARFAKSIVRQQQQVEEMDTQLDDLTKQIDENSTVANEIRTKAEESQNIMDSKKANLEELKEELDTKTDIISKIRAVEIEIKNQTEDYQKALGDNKRKAEHWQDQISKLTLQRIWNESDDELILPDYSREELKAMQDAKQRLKADVAELEAFVQDAKPNLSVLEEYRRREQEYSERAHDLAEVTRLRDTVKAEQDNLMKARLDEFMQGFNIITQKLKEMYQMITLGGNAELELVDSLDPFSEGIVFSVMPPKKSWKNIANLSGGEKTLSSLALVFALHHFKPTPLYVMDEIDAALDFRNVSIVANYIKERTKNAQFVIISLRNNMFELADRLVGIYKTDNCTKSVAVNPHRISMLAQGDA</sequence>
<feature type="compositionally biased region" description="Polar residues" evidence="13">
    <location>
        <begin position="98"/>
        <end position="133"/>
    </location>
</feature>
<dbReference type="GO" id="GO:0005634">
    <property type="term" value="C:nucleus"/>
    <property type="evidence" value="ECO:0007669"/>
    <property type="project" value="UniProtKB-SubCell"/>
</dbReference>
<evidence type="ECO:0000256" key="7">
    <source>
        <dbReference type="ARBA" id="ARBA00023054"/>
    </source>
</evidence>
<dbReference type="Pfam" id="PF06470">
    <property type="entry name" value="SMC_hinge"/>
    <property type="match status" value="1"/>
</dbReference>
<dbReference type="SUPFAM" id="SSF57997">
    <property type="entry name" value="Tropomyosin"/>
    <property type="match status" value="1"/>
</dbReference>
<feature type="domain" description="SMC hinge" evidence="14">
    <location>
        <begin position="674"/>
        <end position="787"/>
    </location>
</feature>
<comment type="caution">
    <text evidence="15">The sequence shown here is derived from an EMBL/GenBank/DDBJ whole genome shotgun (WGS) entry which is preliminary data.</text>
</comment>
<dbReference type="GO" id="GO:0007076">
    <property type="term" value="P:mitotic chromosome condensation"/>
    <property type="evidence" value="ECO:0007669"/>
    <property type="project" value="TreeGrafter"/>
</dbReference>
<dbReference type="PANTHER" id="PTHR18937">
    <property type="entry name" value="STRUCTURAL MAINTENANCE OF CHROMOSOMES SMC FAMILY MEMBER"/>
    <property type="match status" value="1"/>
</dbReference>
<keyword evidence="6" id="KW-0067">ATP-binding</keyword>
<dbReference type="InterPro" id="IPR003395">
    <property type="entry name" value="RecF/RecN/SMC_N"/>
</dbReference>
<evidence type="ECO:0000256" key="8">
    <source>
        <dbReference type="ARBA" id="ARBA00023067"/>
    </source>
</evidence>
<dbReference type="Gene3D" id="1.20.1060.20">
    <property type="match status" value="1"/>
</dbReference>
<dbReference type="Gene3D" id="1.10.287.1490">
    <property type="match status" value="1"/>
</dbReference>
<evidence type="ECO:0000256" key="3">
    <source>
        <dbReference type="ARBA" id="ARBA00022618"/>
    </source>
</evidence>
<dbReference type="EMBL" id="JAEPRA010000001">
    <property type="protein sequence ID" value="KAG2188862.1"/>
    <property type="molecule type" value="Genomic_DNA"/>
</dbReference>
<dbReference type="InterPro" id="IPR027417">
    <property type="entry name" value="P-loop_NTPase"/>
</dbReference>
<dbReference type="PIRSF" id="PIRSF005719">
    <property type="entry name" value="SMC"/>
    <property type="match status" value="1"/>
</dbReference>
<feature type="region of interest" description="Disordered" evidence="13">
    <location>
        <begin position="467"/>
        <end position="500"/>
    </location>
</feature>
<feature type="region of interest" description="Disordered" evidence="13">
    <location>
        <begin position="89"/>
        <end position="139"/>
    </location>
</feature>
<evidence type="ECO:0000256" key="12">
    <source>
        <dbReference type="SAM" id="Coils"/>
    </source>
</evidence>
<evidence type="ECO:0000313" key="15">
    <source>
        <dbReference type="EMBL" id="KAG2188862.1"/>
    </source>
</evidence>
<evidence type="ECO:0000313" key="16">
    <source>
        <dbReference type="Proteomes" id="UP000612746"/>
    </source>
</evidence>
<evidence type="ECO:0000256" key="4">
    <source>
        <dbReference type="ARBA" id="ARBA00022741"/>
    </source>
</evidence>
<keyword evidence="8" id="KW-0226">DNA condensation</keyword>
<evidence type="ECO:0000256" key="1">
    <source>
        <dbReference type="ARBA" id="ARBA00004123"/>
    </source>
</evidence>
<protein>
    <recommendedName>
        <fullName evidence="11">Structural maintenance of chromosomes protein</fullName>
    </recommendedName>
</protein>
<keyword evidence="4" id="KW-0547">Nucleotide-binding</keyword>
<comment type="similarity">
    <text evidence="2">Belongs to the SMC family. SMC4 subfamily.</text>
</comment>
<feature type="coiled-coil region" evidence="12">
    <location>
        <begin position="1124"/>
        <end position="1175"/>
    </location>
</feature>
<name>A0A8H7QAB7_9FUNG</name>
<reference evidence="15" key="1">
    <citation type="submission" date="2020-12" db="EMBL/GenBank/DDBJ databases">
        <title>Metabolic potential, ecology and presence of endohyphal bacteria is reflected in genomic diversity of Mucoromycotina.</title>
        <authorList>
            <person name="Muszewska A."/>
            <person name="Okrasinska A."/>
            <person name="Steczkiewicz K."/>
            <person name="Drgas O."/>
            <person name="Orlowska M."/>
            <person name="Perlinska-Lenart U."/>
            <person name="Aleksandrzak-Piekarczyk T."/>
            <person name="Szatraj K."/>
            <person name="Zielenkiewicz U."/>
            <person name="Pilsyk S."/>
            <person name="Malc E."/>
            <person name="Mieczkowski P."/>
            <person name="Kruszewska J.S."/>
            <person name="Biernat P."/>
            <person name="Pawlowska J."/>
        </authorList>
    </citation>
    <scope>NUCLEOTIDE SEQUENCE</scope>
    <source>
        <strain evidence="15">WA0000051536</strain>
    </source>
</reference>
<accession>A0A8H7QAB7</accession>
<dbReference type="GO" id="GO:0016887">
    <property type="term" value="F:ATP hydrolysis activity"/>
    <property type="evidence" value="ECO:0007669"/>
    <property type="project" value="InterPro"/>
</dbReference>
<dbReference type="InterPro" id="IPR024704">
    <property type="entry name" value="SMC"/>
</dbReference>
<evidence type="ECO:0000256" key="13">
    <source>
        <dbReference type="SAM" id="MobiDB-lite"/>
    </source>
</evidence>
<keyword evidence="10" id="KW-0131">Cell cycle</keyword>
<organism evidence="15 16">
    <name type="scientific">Umbelopsis vinacea</name>
    <dbReference type="NCBI Taxonomy" id="44442"/>
    <lineage>
        <taxon>Eukaryota</taxon>
        <taxon>Fungi</taxon>
        <taxon>Fungi incertae sedis</taxon>
        <taxon>Mucoromycota</taxon>
        <taxon>Mucoromycotina</taxon>
        <taxon>Umbelopsidomycetes</taxon>
        <taxon>Umbelopsidales</taxon>
        <taxon>Umbelopsidaceae</taxon>
        <taxon>Umbelopsis</taxon>
    </lineage>
</organism>
<feature type="coiled-coil region" evidence="12">
    <location>
        <begin position="835"/>
        <end position="1086"/>
    </location>
</feature>